<keyword evidence="9" id="KW-1185">Reference proteome</keyword>
<accession>H3C8J9</accession>
<dbReference type="Pfam" id="PF00520">
    <property type="entry name" value="Ion_trans"/>
    <property type="match status" value="4"/>
</dbReference>
<feature type="compositionally biased region" description="Basic and acidic residues" evidence="5">
    <location>
        <begin position="42"/>
        <end position="59"/>
    </location>
</feature>
<dbReference type="GO" id="GO:0001518">
    <property type="term" value="C:voltage-gated sodium channel complex"/>
    <property type="evidence" value="ECO:0007669"/>
    <property type="project" value="TreeGrafter"/>
</dbReference>
<dbReference type="GO" id="GO:0019228">
    <property type="term" value="P:neuronal action potential"/>
    <property type="evidence" value="ECO:0007669"/>
    <property type="project" value="TreeGrafter"/>
</dbReference>
<feature type="transmembrane region" description="Helical" evidence="6">
    <location>
        <begin position="1185"/>
        <end position="1207"/>
    </location>
</feature>
<feature type="transmembrane region" description="Helical" evidence="6">
    <location>
        <begin position="1371"/>
        <end position="1394"/>
    </location>
</feature>
<feature type="transmembrane region" description="Helical" evidence="6">
    <location>
        <begin position="588"/>
        <end position="609"/>
    </location>
</feature>
<feature type="transmembrane region" description="Helical" evidence="6">
    <location>
        <begin position="1111"/>
        <end position="1131"/>
    </location>
</feature>
<dbReference type="GO" id="GO:0005248">
    <property type="term" value="F:voltage-gated sodium channel activity"/>
    <property type="evidence" value="ECO:0007669"/>
    <property type="project" value="TreeGrafter"/>
</dbReference>
<feature type="transmembrane region" description="Helical" evidence="6">
    <location>
        <begin position="384"/>
        <end position="410"/>
    </location>
</feature>
<name>H3C8J9_TETNG</name>
<dbReference type="STRING" id="99883.ENSTNIP00000004571"/>
<evidence type="ECO:0000256" key="5">
    <source>
        <dbReference type="SAM" id="MobiDB-lite"/>
    </source>
</evidence>
<sequence length="1699" mass="194675">LASLLPPVGTEFLRPFTSASLEQMSQRKEEEKKQKGKKKDQKVKNNELPKPSEDLEEGKPLPFIFGEPSPAHLNTPLEELDPHQSEVSTFLVLGKGKLIHRFNAHKACCLFGPLNPLRTLAIKILTNSLIFVTILINFVLTVVSTDFYAMSKIVELSFTAVYLLEVVVKIVSRGFCWGKFTFLRNPWNWPDVGVIAGAYEALFVDFPELKMVSLVLKTFPIFQGLKKTLSSFVQAMKRLSCVLALTAFMLCILSIIGQLLFQGSLRQKCISWPEADHNLTSHSFISHYDDDQSSDFNYYEHVNNPNNSYIPSGMTDALVCGNTSNAGACPTGFTCLRNQKNPNYGYTSFDSFGWALLSSFRLLTQAYWDDLMRLVLRANGKTSFIYFLFLLSPCWFVLVSLMAAVMAAALCERERTRLAEASRKEKEFNQIVKALRKRGGEEAKSDFCVPSLLLEFKQCTDKPLYRYSRRWHSQRVPTTTARKAKSHNQPAKEVRKRRSFRLKPDPRRSVHLKACCDPTSILTLSCCPCCSACAKLLLTWNCCGCWRWLKRWLHTIVTNPFFDLAIVVCLIINIIFTSMEHFPMTYEFAETLIVAELIFIFIYIGEMLLKILAMDPYNYFKVGWNVYESLIVVLSLFEMVLAEVHGLCILVSVTLLRFFRLARWWHEFHVFLKTTLKYSFLLLIVFFGFVAVGYQLFNMPYMVSVCKISEDCSLPRWNMNSFFQTFNSIFKMLFDSWVEILWDCMEVASPAMCLTFVVSVVVIGNLLILHLFLLMLLNPYSSDIVALEERKKNNVEIALGLCKTWILENICPSLGRKGTKSNQTVPSSFSPPSHQTIMSDFSFKLLVYGKRPPAAVDFTLDLMIYVQRYYQTFCSNSASNGQEKKKKDYVSLNMATSDEAKVRTPEEEGPEHAKKRHGRRSTGCLLQRPHEQKDSEVLREKNDEDQKEDVPESCCCQSCYRCCPVLDVDTSEGAGRCCFSCRKVCLIIVQNFFKLFINVIILLSSTALACEDIYLQHRKVLMAVLAIAELVFALLFFMEMLLKWVGFGFRKYFTDAWCWLEFLIVGVRRRVFLLSLVGVGSLETLRVLRVVRILSFLQGSQRVVGTLFRMVPSLVSGTLVILLVWLVFSVVGVQMFAGKFYYCVNETSGEMFHSDVVSNKSECFELTFSNYTEVRWVNPAINYDNVMMGFLSLFILGFSKSWFDIIYSAMDSSLVENQPVYENNPYVWLYFVFFFIAVFFSLNFFIKVLLTGLQKLYFGDQRLFMTQHQQKCSRALMKLFPRSPCRAVPRPQNKCQAGVFDVMNTSCYEIVMAALICLNVLLLVLETVDTTETMYTALHWIYFIFIIIFLLECIFKLVAFRQHYFKDGWNILDFVVVLLQILVLFIEDLVWFYLWPLLGISPDTLAFLRLFRVCRVLHVIPVTRRIRKVLLAFLKSVPALFNIAFVLLVVMVVFSLIGMFNFAYVKKAALIDDVFNFETFCSSMICLFMTSTSAGWGSLLRPFMNSPPDCDPFAEHPGSDVVGDCSTPIAGVAFFASYIILSFLLLIQLYITVVMEIINSEDTETLCDDDLQNFCKTWMTFDPDDTQLIPYSKLSEFSDSLQDPLRIPKPNATRLVHMDLPLYPGDKVHCTDVFLALAKQVLDDAEGVKSLQARLEKLLKANSSKVPDEPVSSTLRRKQEDTAAKVIQRAFRRRHLRRR</sequence>
<feature type="transmembrane region" description="Helical" evidence="6">
    <location>
        <begin position="1439"/>
        <end position="1465"/>
    </location>
</feature>
<dbReference type="Gene3D" id="1.10.287.70">
    <property type="match status" value="4"/>
</dbReference>
<keyword evidence="3 6" id="KW-1133">Transmembrane helix</keyword>
<dbReference type="GeneTree" id="ENSGT00940000167873"/>
<keyword evidence="4 6" id="KW-0472">Membrane</keyword>
<feature type="transmembrane region" description="Helical" evidence="6">
    <location>
        <begin position="1307"/>
        <end position="1325"/>
    </location>
</feature>
<dbReference type="InterPro" id="IPR027359">
    <property type="entry name" value="Volt_channel_dom_sf"/>
</dbReference>
<dbReference type="SUPFAM" id="SSF81324">
    <property type="entry name" value="Voltage-gated potassium channels"/>
    <property type="match status" value="4"/>
</dbReference>
<feature type="region of interest" description="Disordered" evidence="5">
    <location>
        <begin position="896"/>
        <end position="922"/>
    </location>
</feature>
<feature type="transmembrane region" description="Helical" evidence="6">
    <location>
        <begin position="630"/>
        <end position="658"/>
    </location>
</feature>
<keyword evidence="2 6" id="KW-0812">Transmembrane</keyword>
<dbReference type="Proteomes" id="UP000007303">
    <property type="component" value="Unassembled WGS sequence"/>
</dbReference>
<evidence type="ECO:0000256" key="3">
    <source>
        <dbReference type="ARBA" id="ARBA00022989"/>
    </source>
</evidence>
<evidence type="ECO:0000259" key="7">
    <source>
        <dbReference type="Pfam" id="PF00520"/>
    </source>
</evidence>
<evidence type="ECO:0000256" key="6">
    <source>
        <dbReference type="SAM" id="Phobius"/>
    </source>
</evidence>
<feature type="domain" description="Ion transport" evidence="7">
    <location>
        <begin position="1306"/>
        <end position="1562"/>
    </location>
</feature>
<dbReference type="Gene3D" id="1.20.5.1190">
    <property type="entry name" value="iswi atpase"/>
    <property type="match status" value="1"/>
</dbReference>
<dbReference type="InterPro" id="IPR044564">
    <property type="entry name" value="Na_chnl_inactivation_gate"/>
</dbReference>
<feature type="transmembrane region" description="Helical" evidence="6">
    <location>
        <begin position="678"/>
        <end position="697"/>
    </location>
</feature>
<evidence type="ECO:0000256" key="4">
    <source>
        <dbReference type="ARBA" id="ARBA00023136"/>
    </source>
</evidence>
<feature type="transmembrane region" description="Helical" evidence="6">
    <location>
        <begin position="556"/>
        <end position="576"/>
    </location>
</feature>
<comment type="subcellular location">
    <subcellularLocation>
        <location evidence="1">Membrane</location>
        <topology evidence="1">Multi-pass membrane protein</topology>
    </subcellularLocation>
</comment>
<dbReference type="PANTHER" id="PTHR10037:SF288">
    <property type="entry name" value="SODIUM CHANNEL PROTEIN PARA"/>
    <property type="match status" value="1"/>
</dbReference>
<dbReference type="Ensembl" id="ENSTNIT00000004712.1">
    <property type="protein sequence ID" value="ENSTNIP00000004571.1"/>
    <property type="gene ID" value="ENSTNIG00000013749.1"/>
</dbReference>
<dbReference type="Gene3D" id="1.20.120.350">
    <property type="entry name" value="Voltage-gated potassium channels. Chain C"/>
    <property type="match status" value="4"/>
</dbReference>
<feature type="domain" description="Ion transport" evidence="7">
    <location>
        <begin position="560"/>
        <end position="781"/>
    </location>
</feature>
<evidence type="ECO:0000313" key="8">
    <source>
        <dbReference type="Ensembl" id="ENSTNIP00000004571.1"/>
    </source>
</evidence>
<evidence type="ECO:0000313" key="9">
    <source>
        <dbReference type="Proteomes" id="UP000007303"/>
    </source>
</evidence>
<proteinExistence type="predicted"/>
<feature type="transmembrane region" description="Helical" evidence="6">
    <location>
        <begin position="1477"/>
        <end position="1499"/>
    </location>
</feature>
<feature type="transmembrane region" description="Helical" evidence="6">
    <location>
        <begin position="1020"/>
        <end position="1042"/>
    </location>
</feature>
<organism evidence="8 9">
    <name type="scientific">Tetraodon nigroviridis</name>
    <name type="common">Spotted green pufferfish</name>
    <name type="synonym">Chelonodon nigroviridis</name>
    <dbReference type="NCBI Taxonomy" id="99883"/>
    <lineage>
        <taxon>Eukaryota</taxon>
        <taxon>Metazoa</taxon>
        <taxon>Chordata</taxon>
        <taxon>Craniata</taxon>
        <taxon>Vertebrata</taxon>
        <taxon>Euteleostomi</taxon>
        <taxon>Actinopterygii</taxon>
        <taxon>Neopterygii</taxon>
        <taxon>Teleostei</taxon>
        <taxon>Neoteleostei</taxon>
        <taxon>Acanthomorphata</taxon>
        <taxon>Eupercaria</taxon>
        <taxon>Tetraodontiformes</taxon>
        <taxon>Tetradontoidea</taxon>
        <taxon>Tetraodontidae</taxon>
        <taxon>Tetraodon</taxon>
    </lineage>
</organism>
<feature type="transmembrane region" description="Helical" evidence="6">
    <location>
        <begin position="124"/>
        <end position="144"/>
    </location>
</feature>
<reference evidence="9" key="1">
    <citation type="journal article" date="2004" name="Nature">
        <title>Genome duplication in the teleost fish Tetraodon nigroviridis reveals the early vertebrate proto-karyotype.</title>
        <authorList>
            <person name="Jaillon O."/>
            <person name="Aury J.-M."/>
            <person name="Brunet F."/>
            <person name="Petit J.-L."/>
            <person name="Stange-Thomann N."/>
            <person name="Mauceli E."/>
            <person name="Bouneau L."/>
            <person name="Fischer C."/>
            <person name="Ozouf-Costaz C."/>
            <person name="Bernot A."/>
            <person name="Nicaud S."/>
            <person name="Jaffe D."/>
            <person name="Fisher S."/>
            <person name="Lutfalla G."/>
            <person name="Dossat C."/>
            <person name="Segurens B."/>
            <person name="Dasilva C."/>
            <person name="Salanoubat M."/>
            <person name="Levy M."/>
            <person name="Boudet N."/>
            <person name="Castellano S."/>
            <person name="Anthouard V."/>
            <person name="Jubin C."/>
            <person name="Castelli V."/>
            <person name="Katinka M."/>
            <person name="Vacherie B."/>
            <person name="Biemont C."/>
            <person name="Skalli Z."/>
            <person name="Cattolico L."/>
            <person name="Poulain J."/>
            <person name="De Berardinis V."/>
            <person name="Cruaud C."/>
            <person name="Duprat S."/>
            <person name="Brottier P."/>
            <person name="Coutanceau J.-P."/>
            <person name="Gouzy J."/>
            <person name="Parra G."/>
            <person name="Lardier G."/>
            <person name="Chapple C."/>
            <person name="McKernan K.J."/>
            <person name="McEwan P."/>
            <person name="Bosak S."/>
            <person name="Kellis M."/>
            <person name="Volff J.-N."/>
            <person name="Guigo R."/>
            <person name="Zody M.C."/>
            <person name="Mesirov J."/>
            <person name="Lindblad-Toh K."/>
            <person name="Birren B."/>
            <person name="Nusbaum C."/>
            <person name="Kahn D."/>
            <person name="Robinson-Rechavi M."/>
            <person name="Laudet V."/>
            <person name="Schachter V."/>
            <person name="Quetier F."/>
            <person name="Saurin W."/>
            <person name="Scarpelli C."/>
            <person name="Wincker P."/>
            <person name="Lander E.S."/>
            <person name="Weissenbach J."/>
            <person name="Roest Crollius H."/>
        </authorList>
    </citation>
    <scope>NUCLEOTIDE SEQUENCE [LARGE SCALE GENOMIC DNA]</scope>
</reference>
<feature type="transmembrane region" description="Helical" evidence="6">
    <location>
        <begin position="754"/>
        <end position="777"/>
    </location>
</feature>
<reference evidence="8" key="2">
    <citation type="submission" date="2025-08" db="UniProtKB">
        <authorList>
            <consortium name="Ensembl"/>
        </authorList>
    </citation>
    <scope>IDENTIFICATION</scope>
</reference>
<feature type="transmembrane region" description="Helical" evidence="6">
    <location>
        <begin position="1337"/>
        <end position="1359"/>
    </location>
</feature>
<dbReference type="PANTHER" id="PTHR10037">
    <property type="entry name" value="VOLTAGE-GATED CATION CHANNEL CALCIUM AND SODIUM"/>
    <property type="match status" value="1"/>
</dbReference>
<feature type="transmembrane region" description="Helical" evidence="6">
    <location>
        <begin position="992"/>
        <end position="1014"/>
    </location>
</feature>
<feature type="transmembrane region" description="Helical" evidence="6">
    <location>
        <begin position="239"/>
        <end position="261"/>
    </location>
</feature>
<dbReference type="GO" id="GO:0086010">
    <property type="term" value="P:membrane depolarization during action potential"/>
    <property type="evidence" value="ECO:0007669"/>
    <property type="project" value="TreeGrafter"/>
</dbReference>
<dbReference type="InterPro" id="IPR005821">
    <property type="entry name" value="Ion_trans_dom"/>
</dbReference>
<evidence type="ECO:0000256" key="1">
    <source>
        <dbReference type="ARBA" id="ARBA00004141"/>
    </source>
</evidence>
<dbReference type="InterPro" id="IPR043203">
    <property type="entry name" value="VGCC_Ca_Na"/>
</dbReference>
<feature type="compositionally biased region" description="Basic and acidic residues" evidence="5">
    <location>
        <begin position="898"/>
        <end position="912"/>
    </location>
</feature>
<dbReference type="CDD" id="cd13433">
    <property type="entry name" value="Na_channel_gate"/>
    <property type="match status" value="1"/>
</dbReference>
<feature type="domain" description="Ion transport" evidence="7">
    <location>
        <begin position="127"/>
        <end position="409"/>
    </location>
</feature>
<feature type="domain" description="Ion transport" evidence="7">
    <location>
        <begin position="992"/>
        <end position="1256"/>
    </location>
</feature>
<dbReference type="InParanoid" id="H3C8J9"/>
<reference evidence="8" key="3">
    <citation type="submission" date="2025-09" db="UniProtKB">
        <authorList>
            <consortium name="Ensembl"/>
        </authorList>
    </citation>
    <scope>IDENTIFICATION</scope>
</reference>
<feature type="transmembrane region" description="Helical" evidence="6">
    <location>
        <begin position="1529"/>
        <end position="1551"/>
    </location>
</feature>
<dbReference type="Gene3D" id="1.10.238.10">
    <property type="entry name" value="EF-hand"/>
    <property type="match status" value="1"/>
</dbReference>
<feature type="region of interest" description="Disordered" evidence="5">
    <location>
        <begin position="15"/>
        <end position="59"/>
    </location>
</feature>
<evidence type="ECO:0000256" key="2">
    <source>
        <dbReference type="ARBA" id="ARBA00022692"/>
    </source>
</evidence>
<feature type="transmembrane region" description="Helical" evidence="6">
    <location>
        <begin position="1227"/>
        <end position="1246"/>
    </location>
</feature>
<protein>
    <recommendedName>
        <fullName evidence="7">Ion transport domain-containing protein</fullName>
    </recommendedName>
</protein>